<accession>A0A2P6QXT0</accession>
<dbReference type="GO" id="GO:0016787">
    <property type="term" value="F:hydrolase activity"/>
    <property type="evidence" value="ECO:0007669"/>
    <property type="project" value="UniProtKB-KW"/>
</dbReference>
<protein>
    <submittedName>
        <fullName evidence="1">Putative vesicle-fusing ATPase</fullName>
        <ecNumber evidence="1">3.6.4.6</ecNumber>
    </submittedName>
</protein>
<keyword evidence="1" id="KW-0378">Hydrolase</keyword>
<proteinExistence type="predicted"/>
<dbReference type="EMBL" id="PDCK01000042">
    <property type="protein sequence ID" value="PRQ38970.1"/>
    <property type="molecule type" value="Genomic_DNA"/>
</dbReference>
<organism evidence="1 2">
    <name type="scientific">Rosa chinensis</name>
    <name type="common">China rose</name>
    <dbReference type="NCBI Taxonomy" id="74649"/>
    <lineage>
        <taxon>Eukaryota</taxon>
        <taxon>Viridiplantae</taxon>
        <taxon>Streptophyta</taxon>
        <taxon>Embryophyta</taxon>
        <taxon>Tracheophyta</taxon>
        <taxon>Spermatophyta</taxon>
        <taxon>Magnoliopsida</taxon>
        <taxon>eudicotyledons</taxon>
        <taxon>Gunneridae</taxon>
        <taxon>Pentapetalae</taxon>
        <taxon>rosids</taxon>
        <taxon>fabids</taxon>
        <taxon>Rosales</taxon>
        <taxon>Rosaceae</taxon>
        <taxon>Rosoideae</taxon>
        <taxon>Rosoideae incertae sedis</taxon>
        <taxon>Rosa</taxon>
    </lineage>
</organism>
<sequence length="68" mass="7446">MPSGKSYGKSSLAATVGIYSDFPFVKIVKLLEYIAIGPRFSNLTSKIVMLLLKRTPKGTKLLVVNWAS</sequence>
<keyword evidence="2" id="KW-1185">Reference proteome</keyword>
<evidence type="ECO:0000313" key="1">
    <source>
        <dbReference type="EMBL" id="PRQ38970.1"/>
    </source>
</evidence>
<comment type="caution">
    <text evidence="1">The sequence shown here is derived from an EMBL/GenBank/DDBJ whole genome shotgun (WGS) entry which is preliminary data.</text>
</comment>
<gene>
    <name evidence="1" type="ORF">RchiOBHm_Chr4g0419861</name>
</gene>
<evidence type="ECO:0000313" key="2">
    <source>
        <dbReference type="Proteomes" id="UP000238479"/>
    </source>
</evidence>
<dbReference type="STRING" id="74649.A0A2P6QXT0"/>
<dbReference type="EC" id="3.6.4.6" evidence="1"/>
<dbReference type="Proteomes" id="UP000238479">
    <property type="component" value="Chromosome 4"/>
</dbReference>
<dbReference type="AlphaFoldDB" id="A0A2P6QXT0"/>
<name>A0A2P6QXT0_ROSCH</name>
<reference evidence="1 2" key="1">
    <citation type="journal article" date="2018" name="Nat. Genet.">
        <title>The Rosa genome provides new insights in the design of modern roses.</title>
        <authorList>
            <person name="Bendahmane M."/>
        </authorList>
    </citation>
    <scope>NUCLEOTIDE SEQUENCE [LARGE SCALE GENOMIC DNA]</scope>
    <source>
        <strain evidence="2">cv. Old Blush</strain>
    </source>
</reference>
<dbReference type="Gramene" id="PRQ38970">
    <property type="protein sequence ID" value="PRQ38970"/>
    <property type="gene ID" value="RchiOBHm_Chr4g0419861"/>
</dbReference>